<evidence type="ECO:0000313" key="1">
    <source>
        <dbReference type="EMBL" id="SVE30663.1"/>
    </source>
</evidence>
<organism evidence="1">
    <name type="scientific">marine metagenome</name>
    <dbReference type="NCBI Taxonomy" id="408172"/>
    <lineage>
        <taxon>unclassified sequences</taxon>
        <taxon>metagenomes</taxon>
        <taxon>ecological metagenomes</taxon>
    </lineage>
</organism>
<dbReference type="EMBL" id="UINC01208225">
    <property type="protein sequence ID" value="SVE30663.1"/>
    <property type="molecule type" value="Genomic_DNA"/>
</dbReference>
<name>A0A383CF18_9ZZZZ</name>
<reference evidence="1" key="1">
    <citation type="submission" date="2018-05" db="EMBL/GenBank/DDBJ databases">
        <authorList>
            <person name="Lanie J.A."/>
            <person name="Ng W.-L."/>
            <person name="Kazmierczak K.M."/>
            <person name="Andrzejewski T.M."/>
            <person name="Davidsen T.M."/>
            <person name="Wayne K.J."/>
            <person name="Tettelin H."/>
            <person name="Glass J.I."/>
            <person name="Rusch D."/>
            <person name="Podicherti R."/>
            <person name="Tsui H.-C.T."/>
            <person name="Winkler M.E."/>
        </authorList>
    </citation>
    <scope>NUCLEOTIDE SEQUENCE</scope>
</reference>
<proteinExistence type="predicted"/>
<protein>
    <submittedName>
        <fullName evidence="1">Uncharacterized protein</fullName>
    </submittedName>
</protein>
<sequence length="209" mass="23423">MDKELDMKKILLLLPMVLIAFWSCEEESEPDTTALENNNIIELEFVIVKNMISGVPSSFAEDSHATDDTCDVVVDCAGECDGDAIEQTYYYDNDGDGLGGDYDAVICSALAPDNWVLNSDDDDDTIESCWIFFTLNLLEEDLETTNGNISFTYDEEDFSIDVSSCIEIGIHKTTRILQDIELEILYLFEDSGFGNVYSYSSPNELLFVK</sequence>
<dbReference type="AlphaFoldDB" id="A0A383CF18"/>
<accession>A0A383CF18</accession>
<gene>
    <name evidence="1" type="ORF">METZ01_LOCUS483517</name>
</gene>